<accession>A0AA39Q7F4</accession>
<protein>
    <submittedName>
        <fullName evidence="1">Uncharacterized protein</fullName>
    </submittedName>
</protein>
<reference evidence="1" key="1">
    <citation type="submission" date="2023-06" db="EMBL/GenBank/DDBJ databases">
        <authorList>
            <consortium name="Lawrence Berkeley National Laboratory"/>
            <person name="Ahrendt S."/>
            <person name="Sahu N."/>
            <person name="Indic B."/>
            <person name="Wong-Bajracharya J."/>
            <person name="Merenyi Z."/>
            <person name="Ke H.-M."/>
            <person name="Monk M."/>
            <person name="Kocsube S."/>
            <person name="Drula E."/>
            <person name="Lipzen A."/>
            <person name="Balint B."/>
            <person name="Henrissat B."/>
            <person name="Andreopoulos B."/>
            <person name="Martin F.M."/>
            <person name="Harder C.B."/>
            <person name="Rigling D."/>
            <person name="Ford K.L."/>
            <person name="Foster G.D."/>
            <person name="Pangilinan J."/>
            <person name="Papanicolaou A."/>
            <person name="Barry K."/>
            <person name="LaButti K."/>
            <person name="Viragh M."/>
            <person name="Koriabine M."/>
            <person name="Yan M."/>
            <person name="Riley R."/>
            <person name="Champramary S."/>
            <person name="Plett K.L."/>
            <person name="Tsai I.J."/>
            <person name="Slot J."/>
            <person name="Sipos G."/>
            <person name="Plett J."/>
            <person name="Nagy L.G."/>
            <person name="Grigoriev I.V."/>
        </authorList>
    </citation>
    <scope>NUCLEOTIDE SEQUENCE</scope>
    <source>
        <strain evidence="1">HWK02</strain>
    </source>
</reference>
<dbReference type="Proteomes" id="UP001175228">
    <property type="component" value="Unassembled WGS sequence"/>
</dbReference>
<organism evidence="1 2">
    <name type="scientific">Armillaria luteobubalina</name>
    <dbReference type="NCBI Taxonomy" id="153913"/>
    <lineage>
        <taxon>Eukaryota</taxon>
        <taxon>Fungi</taxon>
        <taxon>Dikarya</taxon>
        <taxon>Basidiomycota</taxon>
        <taxon>Agaricomycotina</taxon>
        <taxon>Agaricomycetes</taxon>
        <taxon>Agaricomycetidae</taxon>
        <taxon>Agaricales</taxon>
        <taxon>Marasmiineae</taxon>
        <taxon>Physalacriaceae</taxon>
        <taxon>Armillaria</taxon>
    </lineage>
</organism>
<comment type="caution">
    <text evidence="1">The sequence shown here is derived from an EMBL/GenBank/DDBJ whole genome shotgun (WGS) entry which is preliminary data.</text>
</comment>
<keyword evidence="2" id="KW-1185">Reference proteome</keyword>
<proteinExistence type="predicted"/>
<gene>
    <name evidence="1" type="ORF">EDD18DRAFT_1351431</name>
</gene>
<dbReference type="EMBL" id="JAUEPU010000012">
    <property type="protein sequence ID" value="KAK0497662.1"/>
    <property type="molecule type" value="Genomic_DNA"/>
</dbReference>
<evidence type="ECO:0000313" key="2">
    <source>
        <dbReference type="Proteomes" id="UP001175228"/>
    </source>
</evidence>
<name>A0AA39Q7F4_9AGAR</name>
<sequence length="97" mass="11100">MTLGRRARYDSQCDAWNVNLRHEFPSAQVRLDGSSRKFLLQRCSVREDKSVSLEYVSPLDRMMCGLLETDTSYLDTDEKSNGMITTTNVTYRLVAGQ</sequence>
<evidence type="ECO:0000313" key="1">
    <source>
        <dbReference type="EMBL" id="KAK0497662.1"/>
    </source>
</evidence>
<dbReference type="AlphaFoldDB" id="A0AA39Q7F4"/>